<dbReference type="InterPro" id="IPR036259">
    <property type="entry name" value="MFS_trans_sf"/>
</dbReference>
<dbReference type="PROSITE" id="PS50850">
    <property type="entry name" value="MFS"/>
    <property type="match status" value="1"/>
</dbReference>
<dbReference type="GeneID" id="81356226"/>
<keyword evidence="3 5" id="KW-1133">Transmembrane helix</keyword>
<dbReference type="AlphaFoldDB" id="A0A9W9FQ40"/>
<reference evidence="7" key="1">
    <citation type="submission" date="2022-11" db="EMBL/GenBank/DDBJ databases">
        <authorList>
            <person name="Petersen C."/>
        </authorList>
    </citation>
    <scope>NUCLEOTIDE SEQUENCE</scope>
    <source>
        <strain evidence="7">IBT 30761</strain>
    </source>
</reference>
<feature type="transmembrane region" description="Helical" evidence="5">
    <location>
        <begin position="25"/>
        <end position="45"/>
    </location>
</feature>
<evidence type="ECO:0000256" key="2">
    <source>
        <dbReference type="ARBA" id="ARBA00022692"/>
    </source>
</evidence>
<evidence type="ECO:0000259" key="6">
    <source>
        <dbReference type="PROSITE" id="PS50850"/>
    </source>
</evidence>
<evidence type="ECO:0000256" key="5">
    <source>
        <dbReference type="SAM" id="Phobius"/>
    </source>
</evidence>
<evidence type="ECO:0000313" key="8">
    <source>
        <dbReference type="Proteomes" id="UP001149074"/>
    </source>
</evidence>
<feature type="transmembrane region" description="Helical" evidence="5">
    <location>
        <begin position="136"/>
        <end position="155"/>
    </location>
</feature>
<dbReference type="Proteomes" id="UP001149074">
    <property type="component" value="Unassembled WGS sequence"/>
</dbReference>
<keyword evidence="8" id="KW-1185">Reference proteome</keyword>
<feature type="transmembrane region" description="Helical" evidence="5">
    <location>
        <begin position="51"/>
        <end position="68"/>
    </location>
</feature>
<dbReference type="Gene3D" id="1.20.1720.10">
    <property type="entry name" value="Multidrug resistance protein D"/>
    <property type="match status" value="1"/>
</dbReference>
<dbReference type="SUPFAM" id="SSF103473">
    <property type="entry name" value="MFS general substrate transporter"/>
    <property type="match status" value="1"/>
</dbReference>
<dbReference type="Pfam" id="PF07690">
    <property type="entry name" value="MFS_1"/>
    <property type="match status" value="1"/>
</dbReference>
<evidence type="ECO:0000256" key="3">
    <source>
        <dbReference type="ARBA" id="ARBA00022989"/>
    </source>
</evidence>
<dbReference type="GO" id="GO:0005886">
    <property type="term" value="C:plasma membrane"/>
    <property type="evidence" value="ECO:0007669"/>
    <property type="project" value="TreeGrafter"/>
</dbReference>
<feature type="transmembrane region" description="Helical" evidence="5">
    <location>
        <begin position="357"/>
        <end position="376"/>
    </location>
</feature>
<comment type="subcellular location">
    <subcellularLocation>
        <location evidence="1">Membrane</location>
        <topology evidence="1">Multi-pass membrane protein</topology>
    </subcellularLocation>
</comment>
<name>A0A9W9FQ40_9EURO</name>
<feature type="transmembrane region" description="Helical" evidence="5">
    <location>
        <begin position="161"/>
        <end position="180"/>
    </location>
</feature>
<dbReference type="InterPro" id="IPR011701">
    <property type="entry name" value="MFS"/>
</dbReference>
<feature type="transmembrane region" description="Helical" evidence="5">
    <location>
        <begin position="244"/>
        <end position="261"/>
    </location>
</feature>
<feature type="transmembrane region" description="Helical" evidence="5">
    <location>
        <begin position="192"/>
        <end position="215"/>
    </location>
</feature>
<keyword evidence="2 5" id="KW-0812">Transmembrane</keyword>
<feature type="transmembrane region" description="Helical" evidence="5">
    <location>
        <begin position="273"/>
        <end position="296"/>
    </location>
</feature>
<gene>
    <name evidence="7" type="ORF">N7532_004753</name>
</gene>
<feature type="transmembrane region" description="Helical" evidence="5">
    <location>
        <begin position="316"/>
        <end position="336"/>
    </location>
</feature>
<dbReference type="GO" id="GO:0022857">
    <property type="term" value="F:transmembrane transporter activity"/>
    <property type="evidence" value="ECO:0007669"/>
    <property type="project" value="InterPro"/>
</dbReference>
<proteinExistence type="predicted"/>
<dbReference type="RefSeq" id="XP_056477604.1">
    <property type="nucleotide sequence ID" value="XM_056617247.1"/>
</dbReference>
<reference evidence="7" key="2">
    <citation type="journal article" date="2023" name="IMA Fungus">
        <title>Comparative genomic study of the Penicillium genus elucidates a diverse pangenome and 15 lateral gene transfer events.</title>
        <authorList>
            <person name="Petersen C."/>
            <person name="Sorensen T."/>
            <person name="Nielsen M.R."/>
            <person name="Sondergaard T.E."/>
            <person name="Sorensen J.L."/>
            <person name="Fitzpatrick D.A."/>
            <person name="Frisvad J.C."/>
            <person name="Nielsen K.L."/>
        </authorList>
    </citation>
    <scope>NUCLEOTIDE SEQUENCE</scope>
    <source>
        <strain evidence="7">IBT 30761</strain>
    </source>
</reference>
<dbReference type="OrthoDB" id="440553at2759"/>
<dbReference type="InterPro" id="IPR020846">
    <property type="entry name" value="MFS_dom"/>
</dbReference>
<evidence type="ECO:0000256" key="4">
    <source>
        <dbReference type="ARBA" id="ARBA00023136"/>
    </source>
</evidence>
<sequence length="552" mass="59233">MASKDSSSNPNAPAEWGGAVHGVRLYLGAVGLGLALFLTCLEATISKQLDHYIVSAHLYWSVFVPLEIGVKRGYSAGAKLIFLTVGFLIVWSNCSTILGVKFAVLASLFLFVVFSAGCAASQTLSQLIIFRAFQGLGGAGVYSLTLFSFVRIVPYKHFDKVSSLAGGISSLGLVLGPLLGGAIANSGSWRWVFLYNVPAGAISWVLIFCTIPSHFPNPPSGELSPTRKRQNWQTTKSFFGRVDIPGTLLTLSASSFIIAALQEGNSEYAWSSGLVISFFVIAGLSWFGFIWWEWFISTRGPATTPMFPWWLTQNRIFMGVILGFFTTGLPLFVCIINVPQRFQIVNGSTPIGAGVKLLSFSVSCPLGIIACSILAGRLAIPFTYITLAGIACEITGLFLYSEISPATHLWLGQFGYLVLAGLGVGLSVAAFYMAAPLVVDQKDQAAAVGIGIQFRTLGGVLGVAASTSILNHYLKSRLASILGPSELAALLKTTQFIRALSPDVQVRVQEVYALAYGAQMKLAGAFSVAQLLAVAMMWKTENVRFSKPKQSH</sequence>
<feature type="transmembrane region" description="Helical" evidence="5">
    <location>
        <begin position="446"/>
        <end position="470"/>
    </location>
</feature>
<dbReference type="EMBL" id="JAPQKI010000004">
    <property type="protein sequence ID" value="KAJ5104224.1"/>
    <property type="molecule type" value="Genomic_DNA"/>
</dbReference>
<keyword evidence="4 5" id="KW-0472">Membrane</keyword>
<evidence type="ECO:0000256" key="1">
    <source>
        <dbReference type="ARBA" id="ARBA00004141"/>
    </source>
</evidence>
<feature type="domain" description="Major facilitator superfamily (MFS) profile" evidence="6">
    <location>
        <begin position="28"/>
        <end position="542"/>
    </location>
</feature>
<accession>A0A9W9FQ40</accession>
<feature type="transmembrane region" description="Helical" evidence="5">
    <location>
        <begin position="413"/>
        <end position="434"/>
    </location>
</feature>
<organism evidence="7 8">
    <name type="scientific">Penicillium argentinense</name>
    <dbReference type="NCBI Taxonomy" id="1131581"/>
    <lineage>
        <taxon>Eukaryota</taxon>
        <taxon>Fungi</taxon>
        <taxon>Dikarya</taxon>
        <taxon>Ascomycota</taxon>
        <taxon>Pezizomycotina</taxon>
        <taxon>Eurotiomycetes</taxon>
        <taxon>Eurotiomycetidae</taxon>
        <taxon>Eurotiales</taxon>
        <taxon>Aspergillaceae</taxon>
        <taxon>Penicillium</taxon>
    </lineage>
</organism>
<feature type="transmembrane region" description="Helical" evidence="5">
    <location>
        <begin position="80"/>
        <end position="98"/>
    </location>
</feature>
<evidence type="ECO:0000313" key="7">
    <source>
        <dbReference type="EMBL" id="KAJ5104224.1"/>
    </source>
</evidence>
<dbReference type="PANTHER" id="PTHR23501">
    <property type="entry name" value="MAJOR FACILITATOR SUPERFAMILY"/>
    <property type="match status" value="1"/>
</dbReference>
<dbReference type="PANTHER" id="PTHR23501:SF43">
    <property type="entry name" value="MULTIDRUG TRANSPORTER, PUTATIVE (AFU_ORTHOLOGUE AFUA_6G03040)-RELATED"/>
    <property type="match status" value="1"/>
</dbReference>
<comment type="caution">
    <text evidence="7">The sequence shown here is derived from an EMBL/GenBank/DDBJ whole genome shotgun (WGS) entry which is preliminary data.</text>
</comment>
<protein>
    <submittedName>
        <fullName evidence="7">Major facilitator superfamily domain-containing protein</fullName>
    </submittedName>
</protein>
<feature type="transmembrane region" description="Helical" evidence="5">
    <location>
        <begin position="382"/>
        <end position="401"/>
    </location>
</feature>